<comment type="caution">
    <text evidence="1">The sequence shown here is derived from an EMBL/GenBank/DDBJ whole genome shotgun (WGS) entry which is preliminary data.</text>
</comment>
<organism evidence="1 2">
    <name type="scientific">Zophobas morio</name>
    <dbReference type="NCBI Taxonomy" id="2755281"/>
    <lineage>
        <taxon>Eukaryota</taxon>
        <taxon>Metazoa</taxon>
        <taxon>Ecdysozoa</taxon>
        <taxon>Arthropoda</taxon>
        <taxon>Hexapoda</taxon>
        <taxon>Insecta</taxon>
        <taxon>Pterygota</taxon>
        <taxon>Neoptera</taxon>
        <taxon>Endopterygota</taxon>
        <taxon>Coleoptera</taxon>
        <taxon>Polyphaga</taxon>
        <taxon>Cucujiformia</taxon>
        <taxon>Tenebrionidae</taxon>
        <taxon>Zophobas</taxon>
    </lineage>
</organism>
<name>A0AA38HV80_9CUCU</name>
<evidence type="ECO:0000313" key="2">
    <source>
        <dbReference type="Proteomes" id="UP001168821"/>
    </source>
</evidence>
<reference evidence="1" key="1">
    <citation type="journal article" date="2023" name="G3 (Bethesda)">
        <title>Whole genome assemblies of Zophobas morio and Tenebrio molitor.</title>
        <authorList>
            <person name="Kaur S."/>
            <person name="Stinson S.A."/>
            <person name="diCenzo G.C."/>
        </authorList>
    </citation>
    <scope>NUCLEOTIDE SEQUENCE</scope>
    <source>
        <strain evidence="1">QUZm001</strain>
    </source>
</reference>
<accession>A0AA38HV80</accession>
<dbReference type="EMBL" id="JALNTZ010000008">
    <property type="protein sequence ID" value="KAJ3643676.1"/>
    <property type="molecule type" value="Genomic_DNA"/>
</dbReference>
<protein>
    <submittedName>
        <fullName evidence="1">Uncharacterized protein</fullName>
    </submittedName>
</protein>
<dbReference type="AlphaFoldDB" id="A0AA38HV80"/>
<evidence type="ECO:0000313" key="1">
    <source>
        <dbReference type="EMBL" id="KAJ3643676.1"/>
    </source>
</evidence>
<proteinExistence type="predicted"/>
<dbReference type="Proteomes" id="UP001168821">
    <property type="component" value="Unassembled WGS sequence"/>
</dbReference>
<sequence length="94" mass="10956">MKPHNNANLTTFSIDCYKRMMISYLPRETGSDLDEALGQFSCRYGMSKGQLNKRFEKLYKQPHGKSLYLNSTRFSQTLWNGTPRRSSLVSWARN</sequence>
<keyword evidence="2" id="KW-1185">Reference proteome</keyword>
<gene>
    <name evidence="1" type="ORF">Zmor_026373</name>
</gene>